<dbReference type="InterPro" id="IPR006390">
    <property type="entry name" value="DHP_synth_dom"/>
</dbReference>
<dbReference type="PROSITE" id="PS00792">
    <property type="entry name" value="DHPS_1"/>
    <property type="match status" value="1"/>
</dbReference>
<keyword evidence="8 9" id="KW-0289">Folate biosynthesis</keyword>
<dbReference type="RefSeq" id="WP_066854818.1">
    <property type="nucleotide sequence ID" value="NZ_JXMS01000014.1"/>
</dbReference>
<keyword evidence="5 9" id="KW-0808">Transferase</keyword>
<keyword evidence="6 9" id="KW-0479">Metal-binding</keyword>
<evidence type="ECO:0000256" key="7">
    <source>
        <dbReference type="ARBA" id="ARBA00022842"/>
    </source>
</evidence>
<evidence type="ECO:0000313" key="12">
    <source>
        <dbReference type="Proteomes" id="UP000091979"/>
    </source>
</evidence>
<evidence type="ECO:0000313" key="11">
    <source>
        <dbReference type="EMBL" id="OBQ51547.1"/>
    </source>
</evidence>
<gene>
    <name evidence="11" type="ORF">SP90_09175</name>
</gene>
<comment type="caution">
    <text evidence="11">The sequence shown here is derived from an EMBL/GenBank/DDBJ whole genome shotgun (WGS) entry which is preliminary data.</text>
</comment>
<dbReference type="EC" id="2.5.1.15" evidence="4 9"/>
<comment type="similarity">
    <text evidence="9">Belongs to the DHPS family.</text>
</comment>
<comment type="pathway">
    <text evidence="3 9">Cofactor biosynthesis; tetrahydrofolate biosynthesis; 7,8-dihydrofolate from 2-amino-4-hydroxy-6-hydroxymethyl-7,8-dihydropteridine diphosphate and 4-aminobenzoate: step 1/2.</text>
</comment>
<dbReference type="Proteomes" id="UP000091979">
    <property type="component" value="Unassembled WGS sequence"/>
</dbReference>
<dbReference type="Pfam" id="PF00809">
    <property type="entry name" value="Pterin_bind"/>
    <property type="match status" value="1"/>
</dbReference>
<evidence type="ECO:0000256" key="4">
    <source>
        <dbReference type="ARBA" id="ARBA00012458"/>
    </source>
</evidence>
<evidence type="ECO:0000256" key="9">
    <source>
        <dbReference type="RuleBase" id="RU361205"/>
    </source>
</evidence>
<dbReference type="InterPro" id="IPR000489">
    <property type="entry name" value="Pterin-binding_dom"/>
</dbReference>
<dbReference type="PROSITE" id="PS50972">
    <property type="entry name" value="PTERIN_BINDING"/>
    <property type="match status" value="1"/>
</dbReference>
<dbReference type="PATRIC" id="fig|1560234.3.peg.665"/>
<dbReference type="PROSITE" id="PS00793">
    <property type="entry name" value="DHPS_2"/>
    <property type="match status" value="1"/>
</dbReference>
<accession>A0A1B7XCA6</accession>
<evidence type="ECO:0000259" key="10">
    <source>
        <dbReference type="PROSITE" id="PS50972"/>
    </source>
</evidence>
<dbReference type="GO" id="GO:0005829">
    <property type="term" value="C:cytosol"/>
    <property type="evidence" value="ECO:0007669"/>
    <property type="project" value="TreeGrafter"/>
</dbReference>
<organism evidence="11 12">
    <name type="scientific">Halodesulfovibrio spirochaetisodalis</name>
    <dbReference type="NCBI Taxonomy" id="1560234"/>
    <lineage>
        <taxon>Bacteria</taxon>
        <taxon>Pseudomonadati</taxon>
        <taxon>Thermodesulfobacteriota</taxon>
        <taxon>Desulfovibrionia</taxon>
        <taxon>Desulfovibrionales</taxon>
        <taxon>Desulfovibrionaceae</taxon>
        <taxon>Halodesulfovibrio</taxon>
    </lineage>
</organism>
<evidence type="ECO:0000256" key="3">
    <source>
        <dbReference type="ARBA" id="ARBA00004763"/>
    </source>
</evidence>
<dbReference type="Gene3D" id="3.20.20.20">
    <property type="entry name" value="Dihydropteroate synthase-like"/>
    <property type="match status" value="1"/>
</dbReference>
<comment type="function">
    <text evidence="9">Catalyzes the condensation of para-aminobenzoate (pABA) with 6-hydroxymethyl-7,8-dihydropterin diphosphate (DHPt-PP) to form 7,8-dihydropteroate (H2Pte), the immediate precursor of folate derivatives.</text>
</comment>
<comment type="catalytic activity">
    <reaction evidence="1">
        <text>(7,8-dihydropterin-6-yl)methyl diphosphate + 4-aminobenzoate = 7,8-dihydropteroate + diphosphate</text>
        <dbReference type="Rhea" id="RHEA:19949"/>
        <dbReference type="ChEBI" id="CHEBI:17836"/>
        <dbReference type="ChEBI" id="CHEBI:17839"/>
        <dbReference type="ChEBI" id="CHEBI:33019"/>
        <dbReference type="ChEBI" id="CHEBI:72950"/>
        <dbReference type="EC" id="2.5.1.15"/>
    </reaction>
</comment>
<dbReference type="NCBIfam" id="TIGR01496">
    <property type="entry name" value="DHPS"/>
    <property type="match status" value="1"/>
</dbReference>
<evidence type="ECO:0000256" key="6">
    <source>
        <dbReference type="ARBA" id="ARBA00022723"/>
    </source>
</evidence>
<dbReference type="GO" id="GO:0004156">
    <property type="term" value="F:dihydropteroate synthase activity"/>
    <property type="evidence" value="ECO:0007669"/>
    <property type="project" value="UniProtKB-EC"/>
</dbReference>
<dbReference type="CDD" id="cd00739">
    <property type="entry name" value="DHPS"/>
    <property type="match status" value="1"/>
</dbReference>
<dbReference type="UniPathway" id="UPA00077">
    <property type="reaction ID" value="UER00156"/>
</dbReference>
<dbReference type="AlphaFoldDB" id="A0A1B7XCA6"/>
<keyword evidence="7 9" id="KW-0460">Magnesium</keyword>
<dbReference type="PANTHER" id="PTHR20941:SF1">
    <property type="entry name" value="FOLIC ACID SYNTHESIS PROTEIN FOL1"/>
    <property type="match status" value="1"/>
</dbReference>
<evidence type="ECO:0000256" key="2">
    <source>
        <dbReference type="ARBA" id="ARBA00001946"/>
    </source>
</evidence>
<dbReference type="InterPro" id="IPR011005">
    <property type="entry name" value="Dihydropteroate_synth-like_sf"/>
</dbReference>
<dbReference type="GO" id="GO:0046872">
    <property type="term" value="F:metal ion binding"/>
    <property type="evidence" value="ECO:0007669"/>
    <property type="project" value="UniProtKB-KW"/>
</dbReference>
<dbReference type="EMBL" id="JXMS01000014">
    <property type="protein sequence ID" value="OBQ51547.1"/>
    <property type="molecule type" value="Genomic_DNA"/>
</dbReference>
<name>A0A1B7XCA6_9BACT</name>
<evidence type="ECO:0000256" key="8">
    <source>
        <dbReference type="ARBA" id="ARBA00022909"/>
    </source>
</evidence>
<comment type="cofactor">
    <cofactor evidence="2 9">
        <name>Mg(2+)</name>
        <dbReference type="ChEBI" id="CHEBI:18420"/>
    </cofactor>
</comment>
<dbReference type="GO" id="GO:0046654">
    <property type="term" value="P:tetrahydrofolate biosynthetic process"/>
    <property type="evidence" value="ECO:0007669"/>
    <property type="project" value="UniProtKB-UniPathway"/>
</dbReference>
<dbReference type="SUPFAM" id="SSF51717">
    <property type="entry name" value="Dihydropteroate synthetase-like"/>
    <property type="match status" value="1"/>
</dbReference>
<dbReference type="OrthoDB" id="9811744at2"/>
<dbReference type="GO" id="GO:0046656">
    <property type="term" value="P:folic acid biosynthetic process"/>
    <property type="evidence" value="ECO:0007669"/>
    <property type="project" value="UniProtKB-KW"/>
</dbReference>
<dbReference type="InterPro" id="IPR045031">
    <property type="entry name" value="DHP_synth-like"/>
</dbReference>
<dbReference type="STRING" id="1560234.SP90_09175"/>
<protein>
    <recommendedName>
        <fullName evidence="4 9">Dihydropteroate synthase</fullName>
        <shortName evidence="9">DHPS</shortName>
        <ecNumber evidence="4 9">2.5.1.15</ecNumber>
    </recommendedName>
    <alternativeName>
        <fullName evidence="9">Dihydropteroate pyrophosphorylase</fullName>
    </alternativeName>
</protein>
<evidence type="ECO:0000256" key="5">
    <source>
        <dbReference type="ARBA" id="ARBA00022679"/>
    </source>
</evidence>
<feature type="domain" description="Pterin-binding" evidence="10">
    <location>
        <begin position="20"/>
        <end position="278"/>
    </location>
</feature>
<evidence type="ECO:0000256" key="1">
    <source>
        <dbReference type="ARBA" id="ARBA00000012"/>
    </source>
</evidence>
<sequence>MNTPFSWEVRGGRSIGPAPFCIFGIVNVTPDSFHDGGEYNSVAAGIAHARKQATAGAHVLDIGGESSRPFAEPVSLDDEIRRVLPIVEGVLGDCSDTALPWAVSVDTYKAGTAAAVLEAGAHIINDISAFEFDPELKDVVAQYQPGYVLMHSQGKPDTMQQAPVYENVVDDILAFFERKLKALTDAGVPESRIMIDPGIGFGKTVEHNITILQNIDAFQALGFPVMAGVSNKSMFEKVCGAPAGERENCTQATTAILAYRGVEVHRVHNVAKTRETLLLAEAMRR</sequence>
<keyword evidence="12" id="KW-1185">Reference proteome</keyword>
<reference evidence="11 12" key="1">
    <citation type="submission" date="2015-01" db="EMBL/GenBank/DDBJ databases">
        <title>Desulfovibrio sp. JC271 draft genome sequence.</title>
        <authorList>
            <person name="Shivani Y."/>
            <person name="Subhash Y."/>
            <person name="Sasikala C."/>
            <person name="Ramana C.V."/>
        </authorList>
    </citation>
    <scope>NUCLEOTIDE SEQUENCE [LARGE SCALE GENOMIC DNA]</scope>
    <source>
        <strain evidence="11 12">JC271</strain>
    </source>
</reference>
<proteinExistence type="inferred from homology"/>
<dbReference type="PANTHER" id="PTHR20941">
    <property type="entry name" value="FOLATE SYNTHESIS PROTEINS"/>
    <property type="match status" value="1"/>
</dbReference>